<evidence type="ECO:0000313" key="3">
    <source>
        <dbReference type="Proteomes" id="UP000650524"/>
    </source>
</evidence>
<comment type="caution">
    <text evidence="2">The sequence shown here is derived from an EMBL/GenBank/DDBJ whole genome shotgun (WGS) entry which is preliminary data.</text>
</comment>
<accession>A0A8J6N116</accession>
<evidence type="ECO:0000259" key="1">
    <source>
        <dbReference type="Pfam" id="PF07796"/>
    </source>
</evidence>
<evidence type="ECO:0000313" key="2">
    <source>
        <dbReference type="EMBL" id="MBC8178348.1"/>
    </source>
</evidence>
<organism evidence="2 3">
    <name type="scientific">Candidatus Desulfacyla euxinica</name>
    <dbReference type="NCBI Taxonomy" id="2841693"/>
    <lineage>
        <taxon>Bacteria</taxon>
        <taxon>Deltaproteobacteria</taxon>
        <taxon>Candidatus Desulfacyla</taxon>
    </lineage>
</organism>
<sequence>MLPSTNIGIIYCETLDAEIRSVARCFREITYLKSMPWGLHIEPDGLLEEVREQIVEAQDQVDAIVLGYGRCQAMDRLGEDFKVPVLRPEAEDCIDVLLGQERYEEELRQAPGTWFLSPGWTRMGTEFVFRELQVNRIARKDVEPLQLARRMLDGFTRALYIDMDLGADEDELYGRAGKIADDLGLCLARTTGSLNLLEGAVLKALATKELH</sequence>
<dbReference type="Pfam" id="PF07796">
    <property type="entry name" value="DUF1638"/>
    <property type="match status" value="1"/>
</dbReference>
<dbReference type="Proteomes" id="UP000650524">
    <property type="component" value="Unassembled WGS sequence"/>
</dbReference>
<dbReference type="EMBL" id="JACNJD010000275">
    <property type="protein sequence ID" value="MBC8178348.1"/>
    <property type="molecule type" value="Genomic_DNA"/>
</dbReference>
<dbReference type="AlphaFoldDB" id="A0A8J6N116"/>
<name>A0A8J6N116_9DELT</name>
<proteinExistence type="predicted"/>
<reference evidence="2 3" key="1">
    <citation type="submission" date="2020-08" db="EMBL/GenBank/DDBJ databases">
        <title>Bridging the membrane lipid divide: bacteria of the FCB group superphylum have the potential to synthesize archaeal ether lipids.</title>
        <authorList>
            <person name="Villanueva L."/>
            <person name="Von Meijenfeldt F.A.B."/>
            <person name="Westbye A.B."/>
            <person name="Yadav S."/>
            <person name="Hopmans E.C."/>
            <person name="Dutilh B.E."/>
            <person name="Sinninghe Damste J.S."/>
        </authorList>
    </citation>
    <scope>NUCLEOTIDE SEQUENCE [LARGE SCALE GENOMIC DNA]</scope>
    <source>
        <strain evidence="2">NIOZ-UU27</strain>
    </source>
</reference>
<dbReference type="InterPro" id="IPR012437">
    <property type="entry name" value="DUF1638"/>
</dbReference>
<gene>
    <name evidence="2" type="ORF">H8E19_13160</name>
</gene>
<protein>
    <submittedName>
        <fullName evidence="2">DUF1638 domain-containing protein</fullName>
    </submittedName>
</protein>
<feature type="domain" description="DUF1638" evidence="1">
    <location>
        <begin position="35"/>
        <end position="199"/>
    </location>
</feature>